<keyword evidence="4" id="KW-1003">Cell membrane</keyword>
<comment type="similarity">
    <text evidence="12">Belongs to the cytochrome b561 family.</text>
</comment>
<dbReference type="GO" id="GO:0020037">
    <property type="term" value="F:heme binding"/>
    <property type="evidence" value="ECO:0007669"/>
    <property type="project" value="TreeGrafter"/>
</dbReference>
<keyword evidence="16" id="KW-1185">Reference proteome</keyword>
<keyword evidence="7" id="KW-0479">Metal-binding</keyword>
<name>A0A1N6ER16_9GAMM</name>
<gene>
    <name evidence="15" type="ORF">SAMN05443662_0730</name>
</gene>
<dbReference type="GO" id="GO:0022904">
    <property type="term" value="P:respiratory electron transport chain"/>
    <property type="evidence" value="ECO:0007669"/>
    <property type="project" value="InterPro"/>
</dbReference>
<dbReference type="AlphaFoldDB" id="A0A1N6ER16"/>
<keyword evidence="10" id="KW-0408">Iron</keyword>
<keyword evidence="6 13" id="KW-0812">Transmembrane</keyword>
<dbReference type="InterPro" id="IPR052168">
    <property type="entry name" value="Cytochrome_b561_oxidase"/>
</dbReference>
<evidence type="ECO:0000256" key="11">
    <source>
        <dbReference type="ARBA" id="ARBA00023136"/>
    </source>
</evidence>
<evidence type="ECO:0000259" key="14">
    <source>
        <dbReference type="Pfam" id="PF01292"/>
    </source>
</evidence>
<evidence type="ECO:0000256" key="5">
    <source>
        <dbReference type="ARBA" id="ARBA00022617"/>
    </source>
</evidence>
<comment type="cofactor">
    <cofactor evidence="1">
        <name>heme b</name>
        <dbReference type="ChEBI" id="CHEBI:60344"/>
    </cofactor>
</comment>
<dbReference type="PANTHER" id="PTHR30529">
    <property type="entry name" value="CYTOCHROME B561"/>
    <property type="match status" value="1"/>
</dbReference>
<evidence type="ECO:0000256" key="10">
    <source>
        <dbReference type="ARBA" id="ARBA00023004"/>
    </source>
</evidence>
<dbReference type="OrthoDB" id="8589936at2"/>
<keyword evidence="5" id="KW-0349">Heme</keyword>
<keyword evidence="8" id="KW-0249">Electron transport</keyword>
<dbReference type="GO" id="GO:0005886">
    <property type="term" value="C:plasma membrane"/>
    <property type="evidence" value="ECO:0007669"/>
    <property type="project" value="UniProtKB-SubCell"/>
</dbReference>
<evidence type="ECO:0000256" key="9">
    <source>
        <dbReference type="ARBA" id="ARBA00022989"/>
    </source>
</evidence>
<feature type="transmembrane region" description="Helical" evidence="13">
    <location>
        <begin position="15"/>
        <end position="35"/>
    </location>
</feature>
<dbReference type="Gene3D" id="1.20.950.20">
    <property type="entry name" value="Transmembrane di-heme cytochromes, Chain C"/>
    <property type="match status" value="1"/>
</dbReference>
<evidence type="ECO:0000313" key="15">
    <source>
        <dbReference type="EMBL" id="SIN85532.1"/>
    </source>
</evidence>
<evidence type="ECO:0000256" key="2">
    <source>
        <dbReference type="ARBA" id="ARBA00004651"/>
    </source>
</evidence>
<feature type="transmembrane region" description="Helical" evidence="13">
    <location>
        <begin position="145"/>
        <end position="162"/>
    </location>
</feature>
<keyword evidence="11 13" id="KW-0472">Membrane</keyword>
<dbReference type="InterPro" id="IPR011577">
    <property type="entry name" value="Cyt_b561_bac/Ni-Hgenase"/>
</dbReference>
<keyword evidence="9 13" id="KW-1133">Transmembrane helix</keyword>
<evidence type="ECO:0000256" key="7">
    <source>
        <dbReference type="ARBA" id="ARBA00022723"/>
    </source>
</evidence>
<evidence type="ECO:0000256" key="3">
    <source>
        <dbReference type="ARBA" id="ARBA00022448"/>
    </source>
</evidence>
<dbReference type="GO" id="GO:0009055">
    <property type="term" value="F:electron transfer activity"/>
    <property type="evidence" value="ECO:0007669"/>
    <property type="project" value="InterPro"/>
</dbReference>
<evidence type="ECO:0000256" key="8">
    <source>
        <dbReference type="ARBA" id="ARBA00022982"/>
    </source>
</evidence>
<dbReference type="SUPFAM" id="SSF81342">
    <property type="entry name" value="Transmembrane di-heme cytochromes"/>
    <property type="match status" value="1"/>
</dbReference>
<evidence type="ECO:0000256" key="6">
    <source>
        <dbReference type="ARBA" id="ARBA00022692"/>
    </source>
</evidence>
<reference evidence="15 16" key="1">
    <citation type="submission" date="2016-11" db="EMBL/GenBank/DDBJ databases">
        <authorList>
            <person name="Jaros S."/>
            <person name="Januszkiewicz K."/>
            <person name="Wedrychowicz H."/>
        </authorList>
    </citation>
    <scope>NUCLEOTIDE SEQUENCE [LARGE SCALE GENOMIC DNA]</scope>
    <source>
        <strain evidence="15 16">DSM 17737</strain>
    </source>
</reference>
<evidence type="ECO:0000256" key="4">
    <source>
        <dbReference type="ARBA" id="ARBA00022475"/>
    </source>
</evidence>
<dbReference type="STRING" id="364032.SAMN05443662_0730"/>
<proteinExistence type="inferred from homology"/>
<dbReference type="PANTHER" id="PTHR30529:SF1">
    <property type="entry name" value="CYTOCHROME B561 HOMOLOG 2"/>
    <property type="match status" value="1"/>
</dbReference>
<keyword evidence="3" id="KW-0813">Transport</keyword>
<evidence type="ECO:0000256" key="12">
    <source>
        <dbReference type="ARBA" id="ARBA00037975"/>
    </source>
</evidence>
<dbReference type="InterPro" id="IPR016174">
    <property type="entry name" value="Di-haem_cyt_TM"/>
</dbReference>
<dbReference type="Pfam" id="PF01292">
    <property type="entry name" value="Ni_hydr_CYTB"/>
    <property type="match status" value="1"/>
</dbReference>
<accession>A0A1N6ER16</accession>
<evidence type="ECO:0000313" key="16">
    <source>
        <dbReference type="Proteomes" id="UP000198461"/>
    </source>
</evidence>
<protein>
    <submittedName>
        <fullName evidence="15">Cytochrome b561</fullName>
    </submittedName>
</protein>
<sequence length="183" mass="21257">MLWNTRESYGLITRLFHWGIALLFFALFFVGLYMGELDKTDPLRKQLFALHQSVGMLVFLLTLIRIPLSRIQPEPMPPSHMGPWEVQFANAVKKGMNLLLLLIPIAGYLTVTTKGYHPIFFGIEMPILIGENEELHEFFEETHEFLAWTLMAIVVLHMAAAWKHHFIDKDDVLLRMLGRKRPE</sequence>
<organism evidence="15 16">
    <name type="scientific">Sulfurivirga caldicuralii</name>
    <dbReference type="NCBI Taxonomy" id="364032"/>
    <lineage>
        <taxon>Bacteria</taxon>
        <taxon>Pseudomonadati</taxon>
        <taxon>Pseudomonadota</taxon>
        <taxon>Gammaproteobacteria</taxon>
        <taxon>Thiotrichales</taxon>
        <taxon>Piscirickettsiaceae</taxon>
        <taxon>Sulfurivirga</taxon>
    </lineage>
</organism>
<evidence type="ECO:0000256" key="13">
    <source>
        <dbReference type="SAM" id="Phobius"/>
    </source>
</evidence>
<dbReference type="RefSeq" id="WP_074201039.1">
    <property type="nucleotide sequence ID" value="NZ_FSRE01000002.1"/>
</dbReference>
<comment type="subcellular location">
    <subcellularLocation>
        <location evidence="2">Cell membrane</location>
        <topology evidence="2">Multi-pass membrane protein</topology>
    </subcellularLocation>
</comment>
<feature type="domain" description="Cytochrome b561 bacterial/Ni-hydrogenase" evidence="14">
    <location>
        <begin position="9"/>
        <end position="178"/>
    </location>
</feature>
<evidence type="ECO:0000256" key="1">
    <source>
        <dbReference type="ARBA" id="ARBA00001970"/>
    </source>
</evidence>
<dbReference type="Proteomes" id="UP000198461">
    <property type="component" value="Unassembled WGS sequence"/>
</dbReference>
<dbReference type="EMBL" id="FSRE01000002">
    <property type="protein sequence ID" value="SIN85532.1"/>
    <property type="molecule type" value="Genomic_DNA"/>
</dbReference>
<dbReference type="GO" id="GO:0046872">
    <property type="term" value="F:metal ion binding"/>
    <property type="evidence" value="ECO:0007669"/>
    <property type="project" value="UniProtKB-KW"/>
</dbReference>